<reference evidence="1 2" key="1">
    <citation type="journal article" date="2019" name="Genome Biol. Evol.">
        <title>Insights into the evolution of the New World diploid cottons (Gossypium, subgenus Houzingenia) based on genome sequencing.</title>
        <authorList>
            <person name="Grover C.E."/>
            <person name="Arick M.A. 2nd"/>
            <person name="Thrash A."/>
            <person name="Conover J.L."/>
            <person name="Sanders W.S."/>
            <person name="Peterson D.G."/>
            <person name="Frelichowski J.E."/>
            <person name="Scheffler J.A."/>
            <person name="Scheffler B.E."/>
            <person name="Wendel J.F."/>
        </authorList>
    </citation>
    <scope>NUCLEOTIDE SEQUENCE [LARGE SCALE GENOMIC DNA]</scope>
    <source>
        <strain evidence="1">6</strain>
        <tissue evidence="1">Leaf</tissue>
    </source>
</reference>
<proteinExistence type="predicted"/>
<comment type="caution">
    <text evidence="1">The sequence shown here is derived from an EMBL/GenBank/DDBJ whole genome shotgun (WGS) entry which is preliminary data.</text>
</comment>
<evidence type="ECO:0000313" key="2">
    <source>
        <dbReference type="Proteomes" id="UP000593575"/>
    </source>
</evidence>
<organism evidence="1 2">
    <name type="scientific">Gossypium armourianum</name>
    <dbReference type="NCBI Taxonomy" id="34283"/>
    <lineage>
        <taxon>Eukaryota</taxon>
        <taxon>Viridiplantae</taxon>
        <taxon>Streptophyta</taxon>
        <taxon>Embryophyta</taxon>
        <taxon>Tracheophyta</taxon>
        <taxon>Spermatophyta</taxon>
        <taxon>Magnoliopsida</taxon>
        <taxon>eudicotyledons</taxon>
        <taxon>Gunneridae</taxon>
        <taxon>Pentapetalae</taxon>
        <taxon>rosids</taxon>
        <taxon>malvids</taxon>
        <taxon>Malvales</taxon>
        <taxon>Malvaceae</taxon>
        <taxon>Malvoideae</taxon>
        <taxon>Gossypium</taxon>
    </lineage>
</organism>
<protein>
    <submittedName>
        <fullName evidence="1">Uncharacterized protein</fullName>
    </submittedName>
</protein>
<name>A0A7J9J6X4_9ROSI</name>
<dbReference type="EMBL" id="JABFAE010000006">
    <property type="protein sequence ID" value="MBA0829624.1"/>
    <property type="molecule type" value="Genomic_DNA"/>
</dbReference>
<gene>
    <name evidence="1" type="ORF">Goarm_014216</name>
</gene>
<accession>A0A7J9J6X4</accession>
<evidence type="ECO:0000313" key="1">
    <source>
        <dbReference type="EMBL" id="MBA0829624.1"/>
    </source>
</evidence>
<dbReference type="Proteomes" id="UP000593575">
    <property type="component" value="Unassembled WGS sequence"/>
</dbReference>
<sequence length="102" mass="11187">MTNSLGDLADGGSVSVCDRNTKKVRFKDRNSDLDSEMANGMDDDFFLLDGDIKRSSVNGIPSIEFSDRVNQILIKNMATSVVLKLVGRNIGFAALQNRIYGI</sequence>
<dbReference type="AlphaFoldDB" id="A0A7J9J6X4"/>
<keyword evidence="2" id="KW-1185">Reference proteome</keyword>